<evidence type="ECO:0000256" key="4">
    <source>
        <dbReference type="ARBA" id="ARBA00022664"/>
    </source>
</evidence>
<dbReference type="EMBL" id="MU167260">
    <property type="protein sequence ID" value="KAG0146511.1"/>
    <property type="molecule type" value="Genomic_DNA"/>
</dbReference>
<keyword evidence="8" id="KW-1133">Transmembrane helix</keyword>
<dbReference type="PANTHER" id="PTHR18034">
    <property type="entry name" value="CELL CYCLE CONTROL PROTEIN CWF22-RELATED"/>
    <property type="match status" value="1"/>
</dbReference>
<keyword evidence="11" id="KW-1185">Reference proteome</keyword>
<feature type="transmembrane region" description="Helical" evidence="8">
    <location>
        <begin position="605"/>
        <end position="627"/>
    </location>
</feature>
<evidence type="ECO:0000313" key="10">
    <source>
        <dbReference type="EMBL" id="KAG0146511.1"/>
    </source>
</evidence>
<name>A0A9P6TBQ2_9BASI</name>
<keyword evidence="8" id="KW-0812">Transmembrane</keyword>
<evidence type="ECO:0000256" key="6">
    <source>
        <dbReference type="ARBA" id="ARBA00023242"/>
    </source>
</evidence>
<proteinExistence type="inferred from homology"/>
<comment type="function">
    <text evidence="1">Involved in pre-mRNA splicing.</text>
</comment>
<dbReference type="InterPro" id="IPR050781">
    <property type="entry name" value="CWC22_splicing_factor"/>
</dbReference>
<dbReference type="InterPro" id="IPR016024">
    <property type="entry name" value="ARM-type_fold"/>
</dbReference>
<dbReference type="Gene3D" id="1.25.40.180">
    <property type="match status" value="1"/>
</dbReference>
<feature type="compositionally biased region" description="Low complexity" evidence="7">
    <location>
        <begin position="388"/>
        <end position="398"/>
    </location>
</feature>
<evidence type="ECO:0000259" key="9">
    <source>
        <dbReference type="PROSITE" id="PS51366"/>
    </source>
</evidence>
<evidence type="ECO:0000256" key="8">
    <source>
        <dbReference type="SAM" id="Phobius"/>
    </source>
</evidence>
<sequence length="628" mass="72433">MPRSRSISISSSPDQHPKRKRSLTPDEPDDPPATRTRLSPPSPQEQIIPLERIDIQIPRIHDDDPIRRKEREEQLKIRLAEKELLGITKPKNDLKLEMQKMAATRAGGAYIPPAKLRAMQAELESNDPQSPEYQRMRWDALRKSINGLINKVNVGNIKFIVPELFGENLIRGRGLFVRSIMRAQASSLPFTPVFASLISIINTKLPTLGELVVIRVVSQFRRAYRRNDKITCIATTLFIAQLVNQQVAHYLLAFEMIILLLEKPTDDSVEIAVGFTKQVGAFLSEVEPKANNSVYERFRSILHEATISKRVQYMIEVLFQVRKDRFKDNPIIPEGLDLVEEDDIITHPIHLDDDLQVQEGLNVFKFDPDYQDGEERYTAMKNEILGIDSESGSSGSESGSDESSDSEEEEANTGIVNGKVVIHDHTGTNLINFRRNVYLTIMSSLDYEEAAHKLLKSNIEEGLEIELVNMIVECCSQERSYARFYGLLGERFCKLNQSWNLTFEKSFRNYYETIHRFETNRLRNISRFFGHLFAQNALSWNIFEILKINEDETTSSSRIFIKILFQELSEVLGLKELANRFNDPSMKVWFNGLFPTDNPRNTRFSINYCNALFLYFLINCYHFFFFLH</sequence>
<dbReference type="OrthoDB" id="1924287at2759"/>
<comment type="caution">
    <text evidence="10">The sequence shown here is derived from an EMBL/GenBank/DDBJ whole genome shotgun (WGS) entry which is preliminary data.</text>
</comment>
<dbReference type="Proteomes" id="UP000886653">
    <property type="component" value="Unassembled WGS sequence"/>
</dbReference>
<reference evidence="10" key="1">
    <citation type="submission" date="2013-11" db="EMBL/GenBank/DDBJ databases">
        <title>Genome sequence of the fusiform rust pathogen reveals effectors for host alternation and coevolution with pine.</title>
        <authorList>
            <consortium name="DOE Joint Genome Institute"/>
            <person name="Smith K."/>
            <person name="Pendleton A."/>
            <person name="Kubisiak T."/>
            <person name="Anderson C."/>
            <person name="Salamov A."/>
            <person name="Aerts A."/>
            <person name="Riley R."/>
            <person name="Clum A."/>
            <person name="Lindquist E."/>
            <person name="Ence D."/>
            <person name="Campbell M."/>
            <person name="Kronenberg Z."/>
            <person name="Feau N."/>
            <person name="Dhillon B."/>
            <person name="Hamelin R."/>
            <person name="Burleigh J."/>
            <person name="Smith J."/>
            <person name="Yandell M."/>
            <person name="Nelson C."/>
            <person name="Grigoriev I."/>
            <person name="Davis J."/>
        </authorList>
    </citation>
    <scope>NUCLEOTIDE SEQUENCE</scope>
    <source>
        <strain evidence="10">G11</strain>
    </source>
</reference>
<feature type="region of interest" description="Disordered" evidence="7">
    <location>
        <begin position="1"/>
        <end position="46"/>
    </location>
</feature>
<dbReference type="PANTHER" id="PTHR18034:SF3">
    <property type="entry name" value="PRE-MRNA-SPLICING FACTOR CWC22 HOMOLOG"/>
    <property type="match status" value="1"/>
</dbReference>
<protein>
    <recommendedName>
        <fullName evidence="9">MI domain-containing protein</fullName>
    </recommendedName>
</protein>
<accession>A0A9P6TBQ2</accession>
<comment type="similarity">
    <text evidence="3">Belongs to the CWC22 family.</text>
</comment>
<feature type="domain" description="MI" evidence="9">
    <location>
        <begin position="432"/>
        <end position="548"/>
    </location>
</feature>
<feature type="compositionally biased region" description="Low complexity" evidence="7">
    <location>
        <begin position="1"/>
        <end position="13"/>
    </location>
</feature>
<evidence type="ECO:0000256" key="2">
    <source>
        <dbReference type="ARBA" id="ARBA00004123"/>
    </source>
</evidence>
<comment type="subcellular location">
    <subcellularLocation>
        <location evidence="2">Nucleus</location>
    </subcellularLocation>
</comment>
<gene>
    <name evidence="10" type="ORF">CROQUDRAFT_518521</name>
</gene>
<evidence type="ECO:0000256" key="3">
    <source>
        <dbReference type="ARBA" id="ARBA00006856"/>
    </source>
</evidence>
<dbReference type="InterPro" id="IPR003891">
    <property type="entry name" value="Initiation_fac_eIF4g_MI"/>
</dbReference>
<dbReference type="GO" id="GO:0071013">
    <property type="term" value="C:catalytic step 2 spliceosome"/>
    <property type="evidence" value="ECO:0007669"/>
    <property type="project" value="TreeGrafter"/>
</dbReference>
<dbReference type="PROSITE" id="PS51366">
    <property type="entry name" value="MI"/>
    <property type="match status" value="1"/>
</dbReference>
<dbReference type="Pfam" id="PF02847">
    <property type="entry name" value="MA3"/>
    <property type="match status" value="1"/>
</dbReference>
<organism evidence="10 11">
    <name type="scientific">Cronartium quercuum f. sp. fusiforme G11</name>
    <dbReference type="NCBI Taxonomy" id="708437"/>
    <lineage>
        <taxon>Eukaryota</taxon>
        <taxon>Fungi</taxon>
        <taxon>Dikarya</taxon>
        <taxon>Basidiomycota</taxon>
        <taxon>Pucciniomycotina</taxon>
        <taxon>Pucciniomycetes</taxon>
        <taxon>Pucciniales</taxon>
        <taxon>Coleosporiaceae</taxon>
        <taxon>Cronartium</taxon>
    </lineage>
</organism>
<dbReference type="AlphaFoldDB" id="A0A9P6TBQ2"/>
<evidence type="ECO:0000313" key="11">
    <source>
        <dbReference type="Proteomes" id="UP000886653"/>
    </source>
</evidence>
<dbReference type="SMART" id="SM00543">
    <property type="entry name" value="MIF4G"/>
    <property type="match status" value="1"/>
</dbReference>
<dbReference type="FunFam" id="1.25.40.180:FF:000004">
    <property type="entry name" value="pre-mRNA-splicing factor CWC22 homolog"/>
    <property type="match status" value="1"/>
</dbReference>
<keyword evidence="4" id="KW-0507">mRNA processing</keyword>
<keyword evidence="5" id="KW-0508">mRNA splicing</keyword>
<feature type="compositionally biased region" description="Acidic residues" evidence="7">
    <location>
        <begin position="399"/>
        <end position="411"/>
    </location>
</feature>
<feature type="region of interest" description="Disordered" evidence="7">
    <location>
        <begin position="387"/>
        <end position="416"/>
    </location>
</feature>
<dbReference type="SMART" id="SM00544">
    <property type="entry name" value="MA3"/>
    <property type="match status" value="1"/>
</dbReference>
<dbReference type="InterPro" id="IPR003890">
    <property type="entry name" value="MIF4G-like_typ-3"/>
</dbReference>
<dbReference type="SUPFAM" id="SSF48371">
    <property type="entry name" value="ARM repeat"/>
    <property type="match status" value="1"/>
</dbReference>
<dbReference type="GO" id="GO:0000398">
    <property type="term" value="P:mRNA splicing, via spliceosome"/>
    <property type="evidence" value="ECO:0007669"/>
    <property type="project" value="TreeGrafter"/>
</dbReference>
<keyword evidence="6" id="KW-0539">Nucleus</keyword>
<evidence type="ECO:0000256" key="1">
    <source>
        <dbReference type="ARBA" id="ARBA00003777"/>
    </source>
</evidence>
<keyword evidence="8" id="KW-0472">Membrane</keyword>
<evidence type="ECO:0000256" key="5">
    <source>
        <dbReference type="ARBA" id="ARBA00023187"/>
    </source>
</evidence>
<evidence type="ECO:0000256" key="7">
    <source>
        <dbReference type="SAM" id="MobiDB-lite"/>
    </source>
</evidence>
<dbReference type="GO" id="GO:0003723">
    <property type="term" value="F:RNA binding"/>
    <property type="evidence" value="ECO:0007669"/>
    <property type="project" value="InterPro"/>
</dbReference>